<evidence type="ECO:0000256" key="6">
    <source>
        <dbReference type="ARBA" id="ARBA00022840"/>
    </source>
</evidence>
<dbReference type="CDD" id="cd00817">
    <property type="entry name" value="ValRS_core"/>
    <property type="match status" value="1"/>
</dbReference>
<dbReference type="Gene3D" id="1.10.730.10">
    <property type="entry name" value="Isoleucyl-tRNA Synthetase, Domain 1"/>
    <property type="match status" value="1"/>
</dbReference>
<dbReference type="InterPro" id="IPR033705">
    <property type="entry name" value="Anticodon_Ia_Val"/>
</dbReference>
<keyword evidence="9 11" id="KW-0030">Aminoacyl-tRNA synthetase</keyword>
<keyword evidence="4 11" id="KW-0436">Ligase</keyword>
<dbReference type="SUPFAM" id="SSF46589">
    <property type="entry name" value="tRNA-binding arm"/>
    <property type="match status" value="1"/>
</dbReference>
<evidence type="ECO:0000256" key="7">
    <source>
        <dbReference type="ARBA" id="ARBA00022917"/>
    </source>
</evidence>
<dbReference type="InterPro" id="IPR014729">
    <property type="entry name" value="Rossmann-like_a/b/a_fold"/>
</dbReference>
<feature type="binding site" evidence="11">
    <location>
        <position position="564"/>
    </location>
    <ligand>
        <name>ATP</name>
        <dbReference type="ChEBI" id="CHEBI:30616"/>
    </ligand>
</feature>
<keyword evidence="5 11" id="KW-0547">Nucleotide-binding</keyword>
<dbReference type="Pfam" id="PF10458">
    <property type="entry name" value="Val_tRNA-synt_C"/>
    <property type="match status" value="1"/>
</dbReference>
<feature type="short sequence motif" description="'HIGH' region" evidence="11">
    <location>
        <begin position="43"/>
        <end position="53"/>
    </location>
</feature>
<dbReference type="InterPro" id="IPR002300">
    <property type="entry name" value="aa-tRNA-synth_Ia"/>
</dbReference>
<evidence type="ECO:0000256" key="3">
    <source>
        <dbReference type="ARBA" id="ARBA00022490"/>
    </source>
</evidence>
<dbReference type="InterPro" id="IPR009008">
    <property type="entry name" value="Val/Leu/Ile-tRNA-synth_edit"/>
</dbReference>
<dbReference type="Gene3D" id="1.10.287.380">
    <property type="entry name" value="Valyl-tRNA synthetase, C-terminal domain"/>
    <property type="match status" value="1"/>
</dbReference>
<comment type="subunit">
    <text evidence="2 11">Monomer.</text>
</comment>
<dbReference type="PANTHER" id="PTHR11946">
    <property type="entry name" value="VALYL-TRNA SYNTHETASES"/>
    <property type="match status" value="1"/>
</dbReference>
<dbReference type="SUPFAM" id="SSF50677">
    <property type="entry name" value="ValRS/IleRS/LeuRS editing domain"/>
    <property type="match status" value="1"/>
</dbReference>
<evidence type="ECO:0000256" key="8">
    <source>
        <dbReference type="ARBA" id="ARBA00023054"/>
    </source>
</evidence>
<dbReference type="InterPro" id="IPR019499">
    <property type="entry name" value="Val-tRNA_synth_tRNA-bd"/>
</dbReference>
<gene>
    <name evidence="11" type="primary">valS</name>
    <name evidence="15" type="ORF">SAMN05192574_1051</name>
</gene>
<dbReference type="SUPFAM" id="SSF47323">
    <property type="entry name" value="Anticodon-binding domain of a subclass of class I aminoacyl-tRNA synthetases"/>
    <property type="match status" value="1"/>
</dbReference>
<evidence type="ECO:0000256" key="11">
    <source>
        <dbReference type="HAMAP-Rule" id="MF_02004"/>
    </source>
</evidence>
<dbReference type="InterPro" id="IPR013155">
    <property type="entry name" value="M/V/L/I-tRNA-synth_anticd-bd"/>
</dbReference>
<comment type="catalytic activity">
    <reaction evidence="10 11">
        <text>tRNA(Val) + L-valine + ATP = L-valyl-tRNA(Val) + AMP + diphosphate</text>
        <dbReference type="Rhea" id="RHEA:10704"/>
        <dbReference type="Rhea" id="RHEA-COMP:9672"/>
        <dbReference type="Rhea" id="RHEA-COMP:9708"/>
        <dbReference type="ChEBI" id="CHEBI:30616"/>
        <dbReference type="ChEBI" id="CHEBI:33019"/>
        <dbReference type="ChEBI" id="CHEBI:57762"/>
        <dbReference type="ChEBI" id="CHEBI:78442"/>
        <dbReference type="ChEBI" id="CHEBI:78537"/>
        <dbReference type="ChEBI" id="CHEBI:456215"/>
        <dbReference type="EC" id="6.1.1.9"/>
    </reaction>
</comment>
<evidence type="ECO:0000256" key="9">
    <source>
        <dbReference type="ARBA" id="ARBA00023146"/>
    </source>
</evidence>
<dbReference type="InterPro" id="IPR009080">
    <property type="entry name" value="tRNAsynth_Ia_anticodon-bd"/>
</dbReference>
<keyword evidence="3 11" id="KW-0963">Cytoplasm</keyword>
<dbReference type="HAMAP" id="MF_02004">
    <property type="entry name" value="Val_tRNA_synth_type1"/>
    <property type="match status" value="1"/>
</dbReference>
<dbReference type="Proteomes" id="UP000198942">
    <property type="component" value="Unassembled WGS sequence"/>
</dbReference>
<evidence type="ECO:0000256" key="1">
    <source>
        <dbReference type="ARBA" id="ARBA00004496"/>
    </source>
</evidence>
<evidence type="ECO:0000256" key="4">
    <source>
        <dbReference type="ARBA" id="ARBA00022598"/>
    </source>
</evidence>
<dbReference type="PROSITE" id="PS00178">
    <property type="entry name" value="AA_TRNA_LIGASE_I"/>
    <property type="match status" value="1"/>
</dbReference>
<organism evidence="15 16">
    <name type="scientific">Mucilaginibacter gossypiicola</name>
    <dbReference type="NCBI Taxonomy" id="551995"/>
    <lineage>
        <taxon>Bacteria</taxon>
        <taxon>Pseudomonadati</taxon>
        <taxon>Bacteroidota</taxon>
        <taxon>Sphingobacteriia</taxon>
        <taxon>Sphingobacteriales</taxon>
        <taxon>Sphingobacteriaceae</taxon>
        <taxon>Mucilaginibacter</taxon>
    </lineage>
</organism>
<comment type="domain">
    <text evidence="11">ValRS has two distinct active sites: one for aminoacylation and one for editing. The misactivated threonine is translocated from the active site to the editing site.</text>
</comment>
<dbReference type="InterPro" id="IPR001412">
    <property type="entry name" value="aa-tRNA-synth_I_CS"/>
</dbReference>
<keyword evidence="6 11" id="KW-0067">ATP-binding</keyword>
<dbReference type="STRING" id="551995.SAMN05192574_1051"/>
<feature type="domain" description="Valyl-tRNA synthetase tRNA-binding arm" evidence="14">
    <location>
        <begin position="842"/>
        <end position="903"/>
    </location>
</feature>
<dbReference type="InterPro" id="IPR010978">
    <property type="entry name" value="tRNA-bd_arm"/>
</dbReference>
<protein>
    <recommendedName>
        <fullName evidence="11">Valine--tRNA ligase</fullName>
        <ecNumber evidence="11">6.1.1.9</ecNumber>
    </recommendedName>
    <alternativeName>
        <fullName evidence="11">Valyl-tRNA synthetase</fullName>
        <shortName evidence="11">ValRS</shortName>
    </alternativeName>
</protein>
<dbReference type="RefSeq" id="WP_091211873.1">
    <property type="nucleotide sequence ID" value="NZ_FOCL01000005.1"/>
</dbReference>
<comment type="subcellular location">
    <subcellularLocation>
        <location evidence="1 11">Cytoplasm</location>
    </subcellularLocation>
</comment>
<evidence type="ECO:0000256" key="10">
    <source>
        <dbReference type="ARBA" id="ARBA00047552"/>
    </source>
</evidence>
<proteinExistence type="inferred from homology"/>
<dbReference type="InterPro" id="IPR002303">
    <property type="entry name" value="Valyl-tRNA_ligase"/>
</dbReference>
<dbReference type="Pfam" id="PF08264">
    <property type="entry name" value="Anticodon_1"/>
    <property type="match status" value="1"/>
</dbReference>
<dbReference type="Pfam" id="PF00133">
    <property type="entry name" value="tRNA-synt_1"/>
    <property type="match status" value="1"/>
</dbReference>
<evidence type="ECO:0000259" key="13">
    <source>
        <dbReference type="Pfam" id="PF08264"/>
    </source>
</evidence>
<dbReference type="PRINTS" id="PR00986">
    <property type="entry name" value="TRNASYNTHVAL"/>
</dbReference>
<dbReference type="PANTHER" id="PTHR11946:SF109">
    <property type="entry name" value="VALINE--TRNA LIGASE"/>
    <property type="match status" value="1"/>
</dbReference>
<evidence type="ECO:0000256" key="5">
    <source>
        <dbReference type="ARBA" id="ARBA00022741"/>
    </source>
</evidence>
<name>A0A1H8L9F6_9SPHI</name>
<comment type="domain">
    <text evidence="11">The C-terminal coiled-coil domain is crucial for aminoacylation activity.</text>
</comment>
<reference evidence="16" key="1">
    <citation type="submission" date="2016-10" db="EMBL/GenBank/DDBJ databases">
        <authorList>
            <person name="Varghese N."/>
            <person name="Submissions S."/>
        </authorList>
    </citation>
    <scope>NUCLEOTIDE SEQUENCE [LARGE SCALE GENOMIC DNA]</scope>
    <source>
        <strain evidence="16">Gh-48</strain>
    </source>
</reference>
<dbReference type="Gene3D" id="3.40.50.620">
    <property type="entry name" value="HUPs"/>
    <property type="match status" value="2"/>
</dbReference>
<dbReference type="NCBIfam" id="TIGR00422">
    <property type="entry name" value="valS"/>
    <property type="match status" value="1"/>
</dbReference>
<keyword evidence="8 11" id="KW-0175">Coiled coil</keyword>
<dbReference type="EC" id="6.1.1.9" evidence="11"/>
<sequence>MSIAKTYIPKETEEKWYSYWLQHGFFKSVPDEREPYTIVIPPPNVTGVLHMGHMLNNTIQDVLIRRARMKGKNACWVPGTDHASIATEAKVVAMLKERGISKKDLTREEFLTYAWEWKEKYGGIILEQLKKLGASCDWDRTKFTMDENLSEAVIDTFIHLYKKGLIYRGIRMINWDPQGKTAVSDEEVIRKEVNQKLYYIKYKVDGDIDPQNYIVVATTRPETIMADSAICVNPNDSRYTHLHGKRVYIPLIGKKISIITDDYVTMDFGTGCLKVTPAHDLNDYELGLKYGLPVIDILNEDGTLNERAEILIGEDRFAARKKIAVLLEESGALEKVEDYKSQVGFSERTNAVIEPKLSMQWFCKMAEMAKPALDYVLNGEIKLIPDKFINTYRHWMENVRDWNISRQLWWGQQIPAWYVDGDYVKVDSDDAVALQLDAIEKYHVCKTKEEAIEHFAKLFQERGFDEKSSYRIAKEQIRQDEDVVDTWFSSWLWPISVFDGFKDPNNADINYYYPTNDLVTAPEILFFWVARMIMAGHEFRGEVPFRNVYLTGIVRDKQGRKMSKSLGNSPDPLDLIENYGADGVRVGMLLCSPAGNDLMFDESYCKQGAGFANKIWNAFKLVKGWEVDENLDNPNAVAIEWFGNKFNQALTEIEANFAQYRLSEALMDTYKLVWDDFCAWYLEMIKPAYQHPIDKATYTATIQFFENILKVLHPFMPFLTEELWHDELFGERTESDCCIVAQLPAIGEINSRLLAEIEIVKDVVTSIRNTRKTKQISDKEPLELFAKSNSGINYGEYEAIIARLANISKFETVADKVEGAINFLASTDEFYIPFSEEIDPVAECARLKKEQEYLLGFLKSVNAKLGNERFMANAKPEIIEVEQKKKADAEAKLTIIDENLAALAC</sequence>
<keyword evidence="16" id="KW-1185">Reference proteome</keyword>
<evidence type="ECO:0000259" key="12">
    <source>
        <dbReference type="Pfam" id="PF00133"/>
    </source>
</evidence>
<feature type="domain" description="Methionyl/Valyl/Leucyl/Isoleucyl-tRNA synthetase anticodon-binding" evidence="13">
    <location>
        <begin position="641"/>
        <end position="784"/>
    </location>
</feature>
<dbReference type="InterPro" id="IPR037118">
    <property type="entry name" value="Val-tRNA_synth_C_sf"/>
</dbReference>
<dbReference type="OrthoDB" id="9810365at2"/>
<feature type="short sequence motif" description="'KMSKS' region" evidence="11">
    <location>
        <begin position="561"/>
        <end position="565"/>
    </location>
</feature>
<keyword evidence="7 11" id="KW-0648">Protein biosynthesis</keyword>
<comment type="similarity">
    <text evidence="11">Belongs to the class-I aminoacyl-tRNA synthetase family. ValS type 1 subfamily.</text>
</comment>
<accession>A0A1H8L9F6</accession>
<dbReference type="GO" id="GO:0004832">
    <property type="term" value="F:valine-tRNA ligase activity"/>
    <property type="evidence" value="ECO:0007669"/>
    <property type="project" value="UniProtKB-UniRule"/>
</dbReference>
<dbReference type="GO" id="GO:0005524">
    <property type="term" value="F:ATP binding"/>
    <property type="evidence" value="ECO:0007669"/>
    <property type="project" value="UniProtKB-UniRule"/>
</dbReference>
<dbReference type="NCBIfam" id="NF004349">
    <property type="entry name" value="PRK05729.1"/>
    <property type="match status" value="1"/>
</dbReference>
<comment type="function">
    <text evidence="11">Catalyzes the attachment of valine to tRNA(Val). As ValRS can inadvertently accommodate and process structurally similar amino acids such as threonine, to avoid such errors, it has a 'posttransfer' editing activity that hydrolyzes mischarged Thr-tRNA(Val) in a tRNA-dependent manner.</text>
</comment>
<dbReference type="GO" id="GO:0005829">
    <property type="term" value="C:cytosol"/>
    <property type="evidence" value="ECO:0007669"/>
    <property type="project" value="TreeGrafter"/>
</dbReference>
<dbReference type="GO" id="GO:0006438">
    <property type="term" value="P:valyl-tRNA aminoacylation"/>
    <property type="evidence" value="ECO:0007669"/>
    <property type="project" value="UniProtKB-UniRule"/>
</dbReference>
<evidence type="ECO:0000256" key="2">
    <source>
        <dbReference type="ARBA" id="ARBA00011245"/>
    </source>
</evidence>
<evidence type="ECO:0000313" key="15">
    <source>
        <dbReference type="EMBL" id="SEO01824.1"/>
    </source>
</evidence>
<dbReference type="CDD" id="cd07962">
    <property type="entry name" value="Anticodon_Ia_Val"/>
    <property type="match status" value="1"/>
</dbReference>
<dbReference type="FunFam" id="3.40.50.620:FF:000032">
    <property type="entry name" value="Valine--tRNA ligase"/>
    <property type="match status" value="1"/>
</dbReference>
<evidence type="ECO:0000313" key="16">
    <source>
        <dbReference type="Proteomes" id="UP000198942"/>
    </source>
</evidence>
<evidence type="ECO:0000259" key="14">
    <source>
        <dbReference type="Pfam" id="PF10458"/>
    </source>
</evidence>
<feature type="domain" description="Aminoacyl-tRNA synthetase class Ia" evidence="12">
    <location>
        <begin position="15"/>
        <end position="600"/>
    </location>
</feature>
<dbReference type="SUPFAM" id="SSF52374">
    <property type="entry name" value="Nucleotidylyl transferase"/>
    <property type="match status" value="1"/>
</dbReference>
<dbReference type="GO" id="GO:0002161">
    <property type="term" value="F:aminoacyl-tRNA deacylase activity"/>
    <property type="evidence" value="ECO:0007669"/>
    <property type="project" value="InterPro"/>
</dbReference>
<dbReference type="AlphaFoldDB" id="A0A1H8L9F6"/>
<dbReference type="EMBL" id="FOCL01000005">
    <property type="protein sequence ID" value="SEO01824.1"/>
    <property type="molecule type" value="Genomic_DNA"/>
</dbReference>
<dbReference type="Gene3D" id="3.90.740.10">
    <property type="entry name" value="Valyl/Leucyl/Isoleucyl-tRNA synthetase, editing domain"/>
    <property type="match status" value="1"/>
</dbReference>